<proteinExistence type="predicted"/>
<reference evidence="1" key="1">
    <citation type="submission" date="2014-11" db="EMBL/GenBank/DDBJ databases">
        <authorList>
            <person name="Amaro Gonzalez C."/>
        </authorList>
    </citation>
    <scope>NUCLEOTIDE SEQUENCE</scope>
</reference>
<reference evidence="1" key="2">
    <citation type="journal article" date="2015" name="Fish Shellfish Immunol.">
        <title>Early steps in the European eel (Anguilla anguilla)-Vibrio vulnificus interaction in the gills: Role of the RtxA13 toxin.</title>
        <authorList>
            <person name="Callol A."/>
            <person name="Pajuelo D."/>
            <person name="Ebbesson L."/>
            <person name="Teles M."/>
            <person name="MacKenzie S."/>
            <person name="Amaro C."/>
        </authorList>
    </citation>
    <scope>NUCLEOTIDE SEQUENCE</scope>
</reference>
<protein>
    <submittedName>
        <fullName evidence="1">Uncharacterized protein</fullName>
    </submittedName>
</protein>
<organism evidence="1">
    <name type="scientific">Anguilla anguilla</name>
    <name type="common">European freshwater eel</name>
    <name type="synonym">Muraena anguilla</name>
    <dbReference type="NCBI Taxonomy" id="7936"/>
    <lineage>
        <taxon>Eukaryota</taxon>
        <taxon>Metazoa</taxon>
        <taxon>Chordata</taxon>
        <taxon>Craniata</taxon>
        <taxon>Vertebrata</taxon>
        <taxon>Euteleostomi</taxon>
        <taxon>Actinopterygii</taxon>
        <taxon>Neopterygii</taxon>
        <taxon>Teleostei</taxon>
        <taxon>Anguilliformes</taxon>
        <taxon>Anguillidae</taxon>
        <taxon>Anguilla</taxon>
    </lineage>
</organism>
<dbReference type="EMBL" id="GBXM01052817">
    <property type="protein sequence ID" value="JAH55760.1"/>
    <property type="molecule type" value="Transcribed_RNA"/>
</dbReference>
<accession>A0A0E9TSA7</accession>
<dbReference type="AlphaFoldDB" id="A0A0E9TSA7"/>
<sequence>MPKEKYDPPDPRRLYTIMSAEEAANGKKSHWAELEISGQSPFIISW</sequence>
<evidence type="ECO:0000313" key="1">
    <source>
        <dbReference type="EMBL" id="JAH55760.1"/>
    </source>
</evidence>
<name>A0A0E9TSA7_ANGAN</name>